<evidence type="ECO:0000313" key="2">
    <source>
        <dbReference type="RefSeq" id="XP_022822406.1"/>
    </source>
</evidence>
<evidence type="ECO:0000313" key="1">
    <source>
        <dbReference type="Proteomes" id="UP000301870"/>
    </source>
</evidence>
<dbReference type="GO" id="GO:0045271">
    <property type="term" value="C:respiratory chain complex I"/>
    <property type="evidence" value="ECO:0007669"/>
    <property type="project" value="InterPro"/>
</dbReference>
<organism evidence="1 2">
    <name type="scientific">Spodoptera litura</name>
    <name type="common">Asian cotton leafworm</name>
    <dbReference type="NCBI Taxonomy" id="69820"/>
    <lineage>
        <taxon>Eukaryota</taxon>
        <taxon>Metazoa</taxon>
        <taxon>Ecdysozoa</taxon>
        <taxon>Arthropoda</taxon>
        <taxon>Hexapoda</taxon>
        <taxon>Insecta</taxon>
        <taxon>Pterygota</taxon>
        <taxon>Neoptera</taxon>
        <taxon>Endopterygota</taxon>
        <taxon>Lepidoptera</taxon>
        <taxon>Glossata</taxon>
        <taxon>Ditrysia</taxon>
        <taxon>Noctuoidea</taxon>
        <taxon>Noctuidae</taxon>
        <taxon>Amphipyrinae</taxon>
        <taxon>Spodoptera</taxon>
    </lineage>
</organism>
<protein>
    <submittedName>
        <fullName evidence="2">Uncharacterized protein LOC111353537</fullName>
    </submittedName>
</protein>
<dbReference type="AlphaFoldDB" id="A0A9J7E1P4"/>
<dbReference type="InterPro" id="IPR026193">
    <property type="entry name" value="NDUFV3"/>
</dbReference>
<dbReference type="GeneID" id="111353537"/>
<dbReference type="GO" id="GO:0005739">
    <property type="term" value="C:mitochondrion"/>
    <property type="evidence" value="ECO:0007669"/>
    <property type="project" value="InterPro"/>
</dbReference>
<dbReference type="Pfam" id="PF15880">
    <property type="entry name" value="NDUFV3"/>
    <property type="match status" value="1"/>
</dbReference>
<dbReference type="Proteomes" id="UP000301870">
    <property type="component" value="Chromosome 16"/>
</dbReference>
<dbReference type="OrthoDB" id="6161911at2759"/>
<sequence length="147" mass="16510">MAVIPELVRRVIVAGVIPKVNVFRYSNGLSDVTMRFQSSCSSDDSDSNKDPTPGGPTLYDCRKLGHNLSSNNVCPLFKTLENIPTGVFRNATGEILGRGAGKCCHYKNPEYYSYHHMSFYDLNLALRQYRKTSPSTERKPNVYRPPC</sequence>
<proteinExistence type="predicted"/>
<keyword evidence="1" id="KW-1185">Reference proteome</keyword>
<name>A0A9J7E1P4_SPOLT</name>
<accession>A0A9J7E1P4</accession>
<dbReference type="RefSeq" id="XP_022822406.1">
    <property type="nucleotide sequence ID" value="XM_022966638.1"/>
</dbReference>
<reference evidence="2" key="1">
    <citation type="submission" date="2025-08" db="UniProtKB">
        <authorList>
            <consortium name="RefSeq"/>
        </authorList>
    </citation>
    <scope>IDENTIFICATION</scope>
    <source>
        <strain evidence="2">Ishihara</strain>
        <tissue evidence="2">Whole body</tissue>
    </source>
</reference>
<dbReference type="KEGG" id="sliu:111353537"/>
<gene>
    <name evidence="2" type="primary">LOC111353537</name>
</gene>